<sequence length="307" mass="35832">MKTTFLISLAAALSVPVSAQCLPEEGRFEKTMIDFQGTSYWVINDNKTELQWMMCPMGQQGEQCIGDAVQEKRLDLDGLIETFNQTEGDSTLTWRLPHTQEIVTITDQSCRYGTYTDYFHLAETTEHLEQLYQAVAPFKEKMDILYQRHQDNLALLQKRREADSEVDAKMAEWLEKRRQLLNYDEWTLEAQNYVAQKLEPWLKDNVPEWVNARTSFYKFLNSPHFGDKDLGLESLNKFYSNHYSKMEQAYATQNGATISFRNVPKLDIASDSILSVGYDYSLLTIQSQRNWSKYYVRLVRAIPHENR</sequence>
<evidence type="ECO:0000313" key="3">
    <source>
        <dbReference type="Proteomes" id="UP000664056"/>
    </source>
</evidence>
<proteinExistence type="predicted"/>
<dbReference type="RefSeq" id="WP_206622752.1">
    <property type="nucleotide sequence ID" value="NZ_JAFKOQ010000006.1"/>
</dbReference>
<reference evidence="2" key="1">
    <citation type="submission" date="2021-03" db="EMBL/GenBank/DDBJ databases">
        <title>Study of the foodborne Vibrio vulnificus isolates from China.</title>
        <authorList>
            <person name="Zheng Z."/>
            <person name="Ye L."/>
        </authorList>
    </citation>
    <scope>NUCLEOTIDE SEQUENCE</scope>
    <source>
        <strain evidence="2">Vv1582</strain>
    </source>
</reference>
<comment type="caution">
    <text evidence="2">The sequence shown here is derived from an EMBL/GenBank/DDBJ whole genome shotgun (WGS) entry which is preliminary data.</text>
</comment>
<accession>A0AAW4HC98</accession>
<keyword evidence="1" id="KW-0732">Signal</keyword>
<protein>
    <submittedName>
        <fullName evidence="2">DUF1566 domain-containing protein</fullName>
    </submittedName>
</protein>
<feature type="signal peptide" evidence="1">
    <location>
        <begin position="1"/>
        <end position="19"/>
    </location>
</feature>
<dbReference type="EMBL" id="JAFKOQ010000006">
    <property type="protein sequence ID" value="MBN8122380.1"/>
    <property type="molecule type" value="Genomic_DNA"/>
</dbReference>
<evidence type="ECO:0000256" key="1">
    <source>
        <dbReference type="SAM" id="SignalP"/>
    </source>
</evidence>
<dbReference type="Proteomes" id="UP000664056">
    <property type="component" value="Unassembled WGS sequence"/>
</dbReference>
<gene>
    <name evidence="2" type="ORF">J0J18_11615</name>
</gene>
<evidence type="ECO:0000313" key="2">
    <source>
        <dbReference type="EMBL" id="MBN8122380.1"/>
    </source>
</evidence>
<name>A0AAW4HC98_VIBVL</name>
<dbReference type="AlphaFoldDB" id="A0AAW4HC98"/>
<feature type="chain" id="PRO_5043453313" evidence="1">
    <location>
        <begin position="20"/>
        <end position="307"/>
    </location>
</feature>
<organism evidence="2 3">
    <name type="scientific">Vibrio vulnificus</name>
    <dbReference type="NCBI Taxonomy" id="672"/>
    <lineage>
        <taxon>Bacteria</taxon>
        <taxon>Pseudomonadati</taxon>
        <taxon>Pseudomonadota</taxon>
        <taxon>Gammaproteobacteria</taxon>
        <taxon>Vibrionales</taxon>
        <taxon>Vibrionaceae</taxon>
        <taxon>Vibrio</taxon>
    </lineage>
</organism>